<evidence type="ECO:0000256" key="1">
    <source>
        <dbReference type="ARBA" id="ARBA00004196"/>
    </source>
</evidence>
<proteinExistence type="inferred from homology"/>
<feature type="domain" description="Fe/B12 periplasmic-binding" evidence="6">
    <location>
        <begin position="76"/>
        <end position="352"/>
    </location>
</feature>
<sequence>MSTPRATAPAPAGQPTATHRSLTRRGLLAAGGAVGLTALLAACGDSGGSGSSDGGDAGWSFTDDRKKKVTTDGRPEKIVAFTGAAAALHDFGVTTQVAGVFGETRTKGGKADPAAGRLDVDRVEVIGNAFGEFSVERYAKLRPDLLITHMYDPDVLWYVPEESKDKILKLAPSVGVTTGRIPLREVVERYAELAESLGADLTAERVTKAKDRYEAAAERLRRTAKGSRIRVLAVSATNDTLYVAGPTIQAELMQFKELGVDVISPSIKGQDYFENLSWENADKYDADVIMLDERAMSLQPDQLEEKPGWRDLPAVRAGQVTGWNYVAPYSWVGAAELLEDITQAIGDAKRLD</sequence>
<accession>A0A949N686</accession>
<dbReference type="PROSITE" id="PS50983">
    <property type="entry name" value="FE_B12_PBP"/>
    <property type="match status" value="1"/>
</dbReference>
<dbReference type="GO" id="GO:1901678">
    <property type="term" value="P:iron coordination entity transport"/>
    <property type="evidence" value="ECO:0007669"/>
    <property type="project" value="UniProtKB-ARBA"/>
</dbReference>
<keyword evidence="8" id="KW-1185">Reference proteome</keyword>
<feature type="region of interest" description="Disordered" evidence="5">
    <location>
        <begin position="1"/>
        <end position="22"/>
    </location>
</feature>
<dbReference type="Gene3D" id="3.40.50.1980">
    <property type="entry name" value="Nitrogenase molybdenum iron protein domain"/>
    <property type="match status" value="2"/>
</dbReference>
<feature type="compositionally biased region" description="Gly residues" evidence="5">
    <location>
        <begin position="47"/>
        <end position="57"/>
    </location>
</feature>
<gene>
    <name evidence="7" type="ORF">JGS22_019580</name>
</gene>
<feature type="region of interest" description="Disordered" evidence="5">
    <location>
        <begin position="47"/>
        <end position="68"/>
    </location>
</feature>
<dbReference type="RefSeq" id="WP_211041351.1">
    <property type="nucleotide sequence ID" value="NZ_JAELVF020000001.1"/>
</dbReference>
<comment type="similarity">
    <text evidence="2">Belongs to the bacterial solute-binding protein 8 family.</text>
</comment>
<dbReference type="AlphaFoldDB" id="A0A949N686"/>
<keyword evidence="4" id="KW-0732">Signal</keyword>
<dbReference type="PROSITE" id="PS51318">
    <property type="entry name" value="TAT"/>
    <property type="match status" value="1"/>
</dbReference>
<dbReference type="Proteomes" id="UP000694501">
    <property type="component" value="Unassembled WGS sequence"/>
</dbReference>
<reference evidence="7" key="1">
    <citation type="submission" date="2021-06" db="EMBL/GenBank/DDBJ databases">
        <title>Sequencing of actinobacteria type strains.</title>
        <authorList>
            <person name="Nguyen G.-S."/>
            <person name="Wentzel A."/>
        </authorList>
    </citation>
    <scope>NUCLEOTIDE SEQUENCE</scope>
    <source>
        <strain evidence="7">P38-E01</strain>
    </source>
</reference>
<evidence type="ECO:0000256" key="5">
    <source>
        <dbReference type="SAM" id="MobiDB-lite"/>
    </source>
</evidence>
<evidence type="ECO:0000313" key="7">
    <source>
        <dbReference type="EMBL" id="MBU7599764.1"/>
    </source>
</evidence>
<dbReference type="Pfam" id="PF01497">
    <property type="entry name" value="Peripla_BP_2"/>
    <property type="match status" value="1"/>
</dbReference>
<evidence type="ECO:0000256" key="2">
    <source>
        <dbReference type="ARBA" id="ARBA00008814"/>
    </source>
</evidence>
<evidence type="ECO:0000313" key="8">
    <source>
        <dbReference type="Proteomes" id="UP000694501"/>
    </source>
</evidence>
<dbReference type="PANTHER" id="PTHR30532">
    <property type="entry name" value="IRON III DICITRATE-BINDING PERIPLASMIC PROTEIN"/>
    <property type="match status" value="1"/>
</dbReference>
<dbReference type="PANTHER" id="PTHR30532:SF24">
    <property type="entry name" value="FERRIC ENTEROBACTIN-BINDING PERIPLASMIC PROTEIN FEPB"/>
    <property type="match status" value="1"/>
</dbReference>
<evidence type="ECO:0000256" key="4">
    <source>
        <dbReference type="ARBA" id="ARBA00022729"/>
    </source>
</evidence>
<dbReference type="InterPro" id="IPR002491">
    <property type="entry name" value="ABC_transptr_periplasmic_BD"/>
</dbReference>
<dbReference type="SUPFAM" id="SSF53807">
    <property type="entry name" value="Helical backbone' metal receptor"/>
    <property type="match status" value="1"/>
</dbReference>
<dbReference type="InterPro" id="IPR051313">
    <property type="entry name" value="Bact_iron-sidero_bind"/>
</dbReference>
<evidence type="ECO:0000256" key="3">
    <source>
        <dbReference type="ARBA" id="ARBA00022448"/>
    </source>
</evidence>
<name>A0A949N686_9ACTN</name>
<dbReference type="GO" id="GO:0030288">
    <property type="term" value="C:outer membrane-bounded periplasmic space"/>
    <property type="evidence" value="ECO:0007669"/>
    <property type="project" value="TreeGrafter"/>
</dbReference>
<dbReference type="EMBL" id="JAELVF020000001">
    <property type="protein sequence ID" value="MBU7599764.1"/>
    <property type="molecule type" value="Genomic_DNA"/>
</dbReference>
<protein>
    <submittedName>
        <fullName evidence="7">ABC transporter substrate-binding protein</fullName>
    </submittedName>
</protein>
<comment type="caution">
    <text evidence="7">The sequence shown here is derived from an EMBL/GenBank/DDBJ whole genome shotgun (WGS) entry which is preliminary data.</text>
</comment>
<organism evidence="7 8">
    <name type="scientific">Streptomyces tardus</name>
    <dbReference type="NCBI Taxonomy" id="2780544"/>
    <lineage>
        <taxon>Bacteria</taxon>
        <taxon>Bacillati</taxon>
        <taxon>Actinomycetota</taxon>
        <taxon>Actinomycetes</taxon>
        <taxon>Kitasatosporales</taxon>
        <taxon>Streptomycetaceae</taxon>
        <taxon>Streptomyces</taxon>
    </lineage>
</organism>
<dbReference type="InterPro" id="IPR006311">
    <property type="entry name" value="TAT_signal"/>
</dbReference>
<comment type="subcellular location">
    <subcellularLocation>
        <location evidence="1">Cell envelope</location>
    </subcellularLocation>
</comment>
<keyword evidence="3" id="KW-0813">Transport</keyword>
<evidence type="ECO:0000259" key="6">
    <source>
        <dbReference type="PROSITE" id="PS50983"/>
    </source>
</evidence>